<dbReference type="GO" id="GO:0006352">
    <property type="term" value="P:DNA-templated transcription initiation"/>
    <property type="evidence" value="ECO:0007669"/>
    <property type="project" value="InterPro"/>
</dbReference>
<dbReference type="NCBIfam" id="TIGR02937">
    <property type="entry name" value="sigma70-ECF"/>
    <property type="match status" value="1"/>
</dbReference>
<dbReference type="SUPFAM" id="SSF88946">
    <property type="entry name" value="Sigma2 domain of RNA polymerase sigma factors"/>
    <property type="match status" value="1"/>
</dbReference>
<dbReference type="STRING" id="69895.SAMN05192551_102303"/>
<dbReference type="Proteomes" id="UP000199287">
    <property type="component" value="Unassembled WGS sequence"/>
</dbReference>
<dbReference type="Gene3D" id="1.10.1740.10">
    <property type="match status" value="1"/>
</dbReference>
<evidence type="ECO:0000256" key="2">
    <source>
        <dbReference type="ARBA" id="ARBA00023015"/>
    </source>
</evidence>
<dbReference type="SUPFAM" id="SSF88659">
    <property type="entry name" value="Sigma3 and sigma4 domains of RNA polymerase sigma factors"/>
    <property type="match status" value="1"/>
</dbReference>
<keyword evidence="5 6" id="KW-0804">Transcription</keyword>
<evidence type="ECO:0000313" key="9">
    <source>
        <dbReference type="EMBL" id="SFH71476.1"/>
    </source>
</evidence>
<evidence type="ECO:0000256" key="4">
    <source>
        <dbReference type="ARBA" id="ARBA00023125"/>
    </source>
</evidence>
<dbReference type="InterPro" id="IPR013325">
    <property type="entry name" value="RNA_pol_sigma_r2"/>
</dbReference>
<dbReference type="EMBL" id="FOQA01000002">
    <property type="protein sequence ID" value="SFH71476.1"/>
    <property type="molecule type" value="Genomic_DNA"/>
</dbReference>
<accession>A0A1I3CAY3</accession>
<dbReference type="CDD" id="cd06171">
    <property type="entry name" value="Sigma70_r4"/>
    <property type="match status" value="1"/>
</dbReference>
<feature type="domain" description="RNA polymerase sigma-70 region 2" evidence="7">
    <location>
        <begin position="23"/>
        <end position="89"/>
    </location>
</feature>
<dbReference type="InterPro" id="IPR013249">
    <property type="entry name" value="RNA_pol_sigma70_r4_t2"/>
</dbReference>
<dbReference type="InterPro" id="IPR036388">
    <property type="entry name" value="WH-like_DNA-bd_sf"/>
</dbReference>
<dbReference type="InterPro" id="IPR013324">
    <property type="entry name" value="RNA_pol_sigma_r3/r4-like"/>
</dbReference>
<evidence type="ECO:0000256" key="6">
    <source>
        <dbReference type="RuleBase" id="RU000716"/>
    </source>
</evidence>
<dbReference type="Gene3D" id="1.10.10.10">
    <property type="entry name" value="Winged helix-like DNA-binding domain superfamily/Winged helix DNA-binding domain"/>
    <property type="match status" value="1"/>
</dbReference>
<protein>
    <recommendedName>
        <fullName evidence="6">RNA polymerase sigma factor</fullName>
    </recommendedName>
</protein>
<proteinExistence type="inferred from homology"/>
<keyword evidence="10" id="KW-1185">Reference proteome</keyword>
<keyword evidence="4 6" id="KW-0238">DNA-binding</keyword>
<dbReference type="AlphaFoldDB" id="A0A1I3CAY3"/>
<dbReference type="InterPro" id="IPR000838">
    <property type="entry name" value="RNA_pol_sigma70_ECF_CS"/>
</dbReference>
<evidence type="ECO:0000259" key="7">
    <source>
        <dbReference type="Pfam" id="PF04542"/>
    </source>
</evidence>
<evidence type="ECO:0000256" key="1">
    <source>
        <dbReference type="ARBA" id="ARBA00010641"/>
    </source>
</evidence>
<keyword evidence="2 6" id="KW-0805">Transcription regulation</keyword>
<comment type="similarity">
    <text evidence="1 6">Belongs to the sigma-70 factor family. ECF subfamily.</text>
</comment>
<dbReference type="GO" id="GO:0003677">
    <property type="term" value="F:DNA binding"/>
    <property type="evidence" value="ECO:0007669"/>
    <property type="project" value="UniProtKB-KW"/>
</dbReference>
<organism evidence="9 10">
    <name type="scientific">Tindallia magadiensis</name>
    <dbReference type="NCBI Taxonomy" id="69895"/>
    <lineage>
        <taxon>Bacteria</taxon>
        <taxon>Bacillati</taxon>
        <taxon>Bacillota</taxon>
        <taxon>Clostridia</taxon>
        <taxon>Peptostreptococcales</taxon>
        <taxon>Tindalliaceae</taxon>
        <taxon>Tindallia</taxon>
    </lineage>
</organism>
<keyword evidence="3 6" id="KW-0731">Sigma factor</keyword>
<reference evidence="10" key="1">
    <citation type="submission" date="2016-10" db="EMBL/GenBank/DDBJ databases">
        <authorList>
            <person name="Varghese N."/>
            <person name="Submissions S."/>
        </authorList>
    </citation>
    <scope>NUCLEOTIDE SEQUENCE [LARGE SCALE GENOMIC DNA]</scope>
    <source>
        <strain evidence="10">Z-7934</strain>
    </source>
</reference>
<dbReference type="InterPro" id="IPR039425">
    <property type="entry name" value="RNA_pol_sigma-70-like"/>
</dbReference>
<dbReference type="RefSeq" id="WP_177208794.1">
    <property type="nucleotide sequence ID" value="NZ_FOQA01000002.1"/>
</dbReference>
<dbReference type="Pfam" id="PF04542">
    <property type="entry name" value="Sigma70_r2"/>
    <property type="match status" value="1"/>
</dbReference>
<dbReference type="GO" id="GO:0006950">
    <property type="term" value="P:response to stress"/>
    <property type="evidence" value="ECO:0007669"/>
    <property type="project" value="UniProtKB-ARBA"/>
</dbReference>
<evidence type="ECO:0000256" key="3">
    <source>
        <dbReference type="ARBA" id="ARBA00023082"/>
    </source>
</evidence>
<dbReference type="PROSITE" id="PS01063">
    <property type="entry name" value="SIGMA70_ECF"/>
    <property type="match status" value="1"/>
</dbReference>
<evidence type="ECO:0000256" key="5">
    <source>
        <dbReference type="ARBA" id="ARBA00023163"/>
    </source>
</evidence>
<gene>
    <name evidence="9" type="ORF">SAMN05192551_102303</name>
</gene>
<feature type="domain" description="RNA polymerase sigma factor 70 region 4 type 2" evidence="8">
    <location>
        <begin position="119"/>
        <end position="170"/>
    </location>
</feature>
<evidence type="ECO:0000259" key="8">
    <source>
        <dbReference type="Pfam" id="PF08281"/>
    </source>
</evidence>
<name>A0A1I3CAY3_9FIRM</name>
<dbReference type="InterPro" id="IPR014284">
    <property type="entry name" value="RNA_pol_sigma-70_dom"/>
</dbReference>
<sequence>MTLKDDQIVKKILQGETVFFEELVSRYRKPVFSICYRMVRQREESEDLAQEVFVKAYRHLNQYNPERKFSSWILKIATNTTIDALRKKRLETIPLEEEIETHREDASAEKTFLQQEARQEIEIAIDRLPQDYRIVVLLYHQQGKSYQDIAEILDIPLSMVKNRLFRARKILKTELKKLKEEMIWTTNHSTKKP</sequence>
<dbReference type="GO" id="GO:0016987">
    <property type="term" value="F:sigma factor activity"/>
    <property type="evidence" value="ECO:0007669"/>
    <property type="project" value="UniProtKB-KW"/>
</dbReference>
<dbReference type="Pfam" id="PF08281">
    <property type="entry name" value="Sigma70_r4_2"/>
    <property type="match status" value="1"/>
</dbReference>
<dbReference type="InterPro" id="IPR007627">
    <property type="entry name" value="RNA_pol_sigma70_r2"/>
</dbReference>
<evidence type="ECO:0000313" key="10">
    <source>
        <dbReference type="Proteomes" id="UP000199287"/>
    </source>
</evidence>
<dbReference type="PANTHER" id="PTHR43133">
    <property type="entry name" value="RNA POLYMERASE ECF-TYPE SIGMA FACTO"/>
    <property type="match status" value="1"/>
</dbReference>
<dbReference type="PANTHER" id="PTHR43133:SF51">
    <property type="entry name" value="RNA POLYMERASE SIGMA FACTOR"/>
    <property type="match status" value="1"/>
</dbReference>